<accession>A0A1G2GX60</accession>
<keyword evidence="1" id="KW-0812">Transmembrane</keyword>
<protein>
    <recommendedName>
        <fullName evidence="4">VanZ-like domain-containing protein</fullName>
    </recommendedName>
</protein>
<feature type="transmembrane region" description="Helical" evidence="1">
    <location>
        <begin position="73"/>
        <end position="95"/>
    </location>
</feature>
<dbReference type="InterPro" id="IPR014509">
    <property type="entry name" value="YjdF-like"/>
</dbReference>
<feature type="transmembrane region" description="Helical" evidence="1">
    <location>
        <begin position="44"/>
        <end position="61"/>
    </location>
</feature>
<feature type="transmembrane region" description="Helical" evidence="1">
    <location>
        <begin position="12"/>
        <end position="32"/>
    </location>
</feature>
<organism evidence="2 3">
    <name type="scientific">Candidatus Ryanbacteria bacterium RIFCSPLOWO2_02_FULL_45_11c</name>
    <dbReference type="NCBI Taxonomy" id="1802128"/>
    <lineage>
        <taxon>Bacteria</taxon>
        <taxon>Candidatus Ryaniibacteriota</taxon>
    </lineage>
</organism>
<reference evidence="2 3" key="1">
    <citation type="journal article" date="2016" name="Nat. Commun.">
        <title>Thousands of microbial genomes shed light on interconnected biogeochemical processes in an aquifer system.</title>
        <authorList>
            <person name="Anantharaman K."/>
            <person name="Brown C.T."/>
            <person name="Hug L.A."/>
            <person name="Sharon I."/>
            <person name="Castelle C.J."/>
            <person name="Probst A.J."/>
            <person name="Thomas B.C."/>
            <person name="Singh A."/>
            <person name="Wilkins M.J."/>
            <person name="Karaoz U."/>
            <person name="Brodie E.L."/>
            <person name="Williams K.H."/>
            <person name="Hubbard S.S."/>
            <person name="Banfield J.F."/>
        </authorList>
    </citation>
    <scope>NUCLEOTIDE SEQUENCE [LARGE SCALE GENOMIC DNA]</scope>
</reference>
<evidence type="ECO:0000313" key="3">
    <source>
        <dbReference type="Proteomes" id="UP000178186"/>
    </source>
</evidence>
<name>A0A1G2GX60_9BACT</name>
<dbReference type="AlphaFoldDB" id="A0A1G2GX60"/>
<dbReference type="Proteomes" id="UP000178186">
    <property type="component" value="Unassembled WGS sequence"/>
</dbReference>
<keyword evidence="1" id="KW-1133">Transmembrane helix</keyword>
<gene>
    <name evidence="2" type="ORF">A3H64_02555</name>
</gene>
<dbReference type="Pfam" id="PF09997">
    <property type="entry name" value="DUF2238"/>
    <property type="match status" value="1"/>
</dbReference>
<feature type="transmembrane region" description="Helical" evidence="1">
    <location>
        <begin position="115"/>
        <end position="139"/>
    </location>
</feature>
<comment type="caution">
    <text evidence="2">The sequence shown here is derived from an EMBL/GenBank/DDBJ whole genome shotgun (WGS) entry which is preliminary data.</text>
</comment>
<keyword evidence="1" id="KW-0472">Membrane</keyword>
<dbReference type="EMBL" id="MHNY01000039">
    <property type="protein sequence ID" value="OGZ54783.1"/>
    <property type="molecule type" value="Genomic_DNA"/>
</dbReference>
<dbReference type="STRING" id="1802128.A3H64_02555"/>
<evidence type="ECO:0000313" key="2">
    <source>
        <dbReference type="EMBL" id="OGZ54783.1"/>
    </source>
</evidence>
<evidence type="ECO:0000256" key="1">
    <source>
        <dbReference type="SAM" id="Phobius"/>
    </source>
</evidence>
<sequence length="141" mass="16028">MSNSLFNRAAPSALLMLLVISVILGLHIVSIFRGWYVTVPSIDIPLHVLGGAWVALVFFYFQRRHMLIFSTLPFLFSIILVAGVVMLVGVMWEWFEFGFDYIFVPEHAEWRAQLGLIDTMGDLFTDLVGGVLVGLYYLLKR</sequence>
<proteinExistence type="predicted"/>
<evidence type="ECO:0008006" key="4">
    <source>
        <dbReference type="Google" id="ProtNLM"/>
    </source>
</evidence>